<comment type="caution">
    <text evidence="1">The sequence shown here is derived from an EMBL/GenBank/DDBJ whole genome shotgun (WGS) entry which is preliminary data.</text>
</comment>
<reference evidence="1" key="2">
    <citation type="submission" date="2020-09" db="EMBL/GenBank/DDBJ databases">
        <authorList>
            <person name="Sun Q."/>
            <person name="Ohkuma M."/>
        </authorList>
    </citation>
    <scope>NUCLEOTIDE SEQUENCE</scope>
    <source>
        <strain evidence="1">JCM 4234</strain>
    </source>
</reference>
<evidence type="ECO:0000313" key="2">
    <source>
        <dbReference type="Proteomes" id="UP000653493"/>
    </source>
</evidence>
<sequence length="114" mass="11845">MVPGWVLDPVTSTIIAFALVPIGAALGAPPSRTAWLVSALYPATALGRPAHRPVRPPAAVPRLHPPAGTLAPGLGVLDRRAGAARFARVPATRPPWPCCAARPFTPGRTVRPGR</sequence>
<reference evidence="1" key="1">
    <citation type="journal article" date="2014" name="Int. J. Syst. Evol. Microbiol.">
        <title>Complete genome sequence of Corynebacterium casei LMG S-19264T (=DSM 44701T), isolated from a smear-ripened cheese.</title>
        <authorList>
            <consortium name="US DOE Joint Genome Institute (JGI-PGF)"/>
            <person name="Walter F."/>
            <person name="Albersmeier A."/>
            <person name="Kalinowski J."/>
            <person name="Ruckert C."/>
        </authorList>
    </citation>
    <scope>NUCLEOTIDE SEQUENCE</scope>
    <source>
        <strain evidence="1">JCM 4234</strain>
    </source>
</reference>
<proteinExistence type="predicted"/>
<dbReference type="Proteomes" id="UP000653493">
    <property type="component" value="Unassembled WGS sequence"/>
</dbReference>
<evidence type="ECO:0000313" key="1">
    <source>
        <dbReference type="EMBL" id="GGS46342.1"/>
    </source>
</evidence>
<accession>A0A918LGC6</accession>
<dbReference type="EMBL" id="BMSL01000011">
    <property type="protein sequence ID" value="GGS46342.1"/>
    <property type="molecule type" value="Genomic_DNA"/>
</dbReference>
<name>A0A918LGC6_STRGD</name>
<dbReference type="AlphaFoldDB" id="A0A918LGC6"/>
<gene>
    <name evidence="1" type="ORF">GCM10010238_40130</name>
</gene>
<protein>
    <submittedName>
        <fullName evidence="1">Uncharacterized protein</fullName>
    </submittedName>
</protein>
<keyword evidence="2" id="KW-1185">Reference proteome</keyword>
<organism evidence="1 2">
    <name type="scientific">Streptomyces griseoviridis</name>
    <dbReference type="NCBI Taxonomy" id="45398"/>
    <lineage>
        <taxon>Bacteria</taxon>
        <taxon>Bacillati</taxon>
        <taxon>Actinomycetota</taxon>
        <taxon>Actinomycetes</taxon>
        <taxon>Kitasatosporales</taxon>
        <taxon>Streptomycetaceae</taxon>
        <taxon>Streptomyces</taxon>
    </lineage>
</organism>